<dbReference type="InterPro" id="IPR014716">
    <property type="entry name" value="Fibrinogen_a/b/g_C_1"/>
</dbReference>
<accession>A0A2B4RBF8</accession>
<evidence type="ECO:0000259" key="2">
    <source>
        <dbReference type="PROSITE" id="PS50948"/>
    </source>
</evidence>
<organism evidence="3 4">
    <name type="scientific">Stylophora pistillata</name>
    <name type="common">Smooth cauliflower coral</name>
    <dbReference type="NCBI Taxonomy" id="50429"/>
    <lineage>
        <taxon>Eukaryota</taxon>
        <taxon>Metazoa</taxon>
        <taxon>Cnidaria</taxon>
        <taxon>Anthozoa</taxon>
        <taxon>Hexacorallia</taxon>
        <taxon>Scleractinia</taxon>
        <taxon>Astrocoeniina</taxon>
        <taxon>Pocilloporidae</taxon>
        <taxon>Stylophora</taxon>
    </lineage>
</organism>
<dbReference type="EMBL" id="LSMT01000833">
    <property type="protein sequence ID" value="PFX14139.1"/>
    <property type="molecule type" value="Genomic_DNA"/>
</dbReference>
<name>A0A2B4RBF8_STYPI</name>
<dbReference type="AlphaFoldDB" id="A0A2B4RBF8"/>
<comment type="caution">
    <text evidence="3">The sequence shown here is derived from an EMBL/GenBank/DDBJ whole genome shotgun (WGS) entry which is preliminary data.</text>
</comment>
<dbReference type="InterPro" id="IPR003609">
    <property type="entry name" value="Pan_app"/>
</dbReference>
<reference evidence="4" key="1">
    <citation type="journal article" date="2017" name="bioRxiv">
        <title>Comparative analysis of the genomes of Stylophora pistillata and Acropora digitifera provides evidence for extensive differences between species of corals.</title>
        <authorList>
            <person name="Voolstra C.R."/>
            <person name="Li Y."/>
            <person name="Liew Y.J."/>
            <person name="Baumgarten S."/>
            <person name="Zoccola D."/>
            <person name="Flot J.-F."/>
            <person name="Tambutte S."/>
            <person name="Allemand D."/>
            <person name="Aranda M."/>
        </authorList>
    </citation>
    <scope>NUCLEOTIDE SEQUENCE [LARGE SCALE GENOMIC DNA]</scope>
</reference>
<dbReference type="Gene3D" id="3.90.215.10">
    <property type="entry name" value="Gamma Fibrinogen, chain A, domain 1"/>
    <property type="match status" value="1"/>
</dbReference>
<dbReference type="Proteomes" id="UP000225706">
    <property type="component" value="Unassembled WGS sequence"/>
</dbReference>
<feature type="signal peptide" evidence="1">
    <location>
        <begin position="1"/>
        <end position="20"/>
    </location>
</feature>
<dbReference type="PROSITE" id="PS50948">
    <property type="entry name" value="PAN"/>
    <property type="match status" value="1"/>
</dbReference>
<sequence length="322" mass="37297">MAGALLGSFMLFAQFLFGYARETKFCRESRGVTHYNEVLTGHTYKSILTSGIFGCGHVCLADPRCTSYNCQTSAVGRGICELNDGEFSSKRHLVKKQSFVFVQVKWKRRPKSCWEAWKQGARTSGYYIIQGRAECLFYEMYCDFSSEPGWAWTLIMSQSMSRKNEAFAKEPFLKGTFKNQRYPSWENYRIGMRRMWIVRAQSSHWRVTCDFPSYGVDYRDYVKVTFQKLNPMKYHVSGGCRQVEYINIRGHNCSKCTAGWWQTETQFLTHLSDKDACQFGKTFGFLDNEANFGGYWGNNVSTEFRCSSMMTSTTNHWFGCKV</sequence>
<gene>
    <name evidence="3" type="ORF">AWC38_SpisGene21731</name>
</gene>
<keyword evidence="4" id="KW-1185">Reference proteome</keyword>
<evidence type="ECO:0000313" key="4">
    <source>
        <dbReference type="Proteomes" id="UP000225706"/>
    </source>
</evidence>
<evidence type="ECO:0000256" key="1">
    <source>
        <dbReference type="SAM" id="SignalP"/>
    </source>
</evidence>
<feature type="domain" description="Apple" evidence="2">
    <location>
        <begin position="26"/>
        <end position="106"/>
    </location>
</feature>
<keyword evidence="1" id="KW-0732">Signal</keyword>
<dbReference type="OrthoDB" id="5949812at2759"/>
<proteinExistence type="predicted"/>
<feature type="chain" id="PRO_5013219503" description="Apple domain-containing protein" evidence="1">
    <location>
        <begin position="21"/>
        <end position="322"/>
    </location>
</feature>
<evidence type="ECO:0000313" key="3">
    <source>
        <dbReference type="EMBL" id="PFX14139.1"/>
    </source>
</evidence>
<protein>
    <recommendedName>
        <fullName evidence="2">Apple domain-containing protein</fullName>
    </recommendedName>
</protein>